<keyword evidence="2" id="KW-0378">Hydrolase</keyword>
<dbReference type="AlphaFoldDB" id="A0A369AQ20"/>
<dbReference type="PANTHER" id="PTHR30015">
    <property type="entry name" value="MRR RESTRICTION SYSTEM PROTEIN"/>
    <property type="match status" value="1"/>
</dbReference>
<evidence type="ECO:0000313" key="3">
    <source>
        <dbReference type="Proteomes" id="UP000253034"/>
    </source>
</evidence>
<dbReference type="InterPro" id="IPR007560">
    <property type="entry name" value="Restrct_endonuc_IV_Mrr"/>
</dbReference>
<proteinExistence type="predicted"/>
<protein>
    <submittedName>
        <fullName evidence="2">Restriction endonuclease</fullName>
    </submittedName>
</protein>
<dbReference type="GO" id="GO:0009307">
    <property type="term" value="P:DNA restriction-modification system"/>
    <property type="evidence" value="ECO:0007669"/>
    <property type="project" value="InterPro"/>
</dbReference>
<accession>A0A369AQ20</accession>
<dbReference type="EMBL" id="QPJT01000029">
    <property type="protein sequence ID" value="RCX10438.1"/>
    <property type="molecule type" value="Genomic_DNA"/>
</dbReference>
<keyword evidence="2" id="KW-0255">Endonuclease</keyword>
<dbReference type="GO" id="GO:0003677">
    <property type="term" value="F:DNA binding"/>
    <property type="evidence" value="ECO:0007669"/>
    <property type="project" value="InterPro"/>
</dbReference>
<dbReference type="OrthoDB" id="8455814at2"/>
<keyword evidence="2" id="KW-0540">Nuclease</keyword>
<dbReference type="PANTHER" id="PTHR30015:SF7">
    <property type="entry name" value="TYPE IV METHYL-DIRECTED RESTRICTION ENZYME ECOKMRR"/>
    <property type="match status" value="1"/>
</dbReference>
<dbReference type="Gene3D" id="3.40.1350.10">
    <property type="match status" value="1"/>
</dbReference>
<dbReference type="InterPro" id="IPR011335">
    <property type="entry name" value="Restrct_endonuc-II-like"/>
</dbReference>
<dbReference type="InterPro" id="IPR011856">
    <property type="entry name" value="tRNA_endonuc-like_dom_sf"/>
</dbReference>
<gene>
    <name evidence="2" type="ORF">DFR58_12930</name>
</gene>
<name>A0A369AQ20_9FIRM</name>
<dbReference type="Proteomes" id="UP000253034">
    <property type="component" value="Unassembled WGS sequence"/>
</dbReference>
<dbReference type="Pfam" id="PF04471">
    <property type="entry name" value="Mrr_cat"/>
    <property type="match status" value="1"/>
</dbReference>
<organism evidence="2 3">
    <name type="scientific">Anaerobacterium chartisolvens</name>
    <dbReference type="NCBI Taxonomy" id="1297424"/>
    <lineage>
        <taxon>Bacteria</taxon>
        <taxon>Bacillati</taxon>
        <taxon>Bacillota</taxon>
        <taxon>Clostridia</taxon>
        <taxon>Eubacteriales</taxon>
        <taxon>Oscillospiraceae</taxon>
        <taxon>Anaerobacterium</taxon>
    </lineage>
</organism>
<reference evidence="2 3" key="1">
    <citation type="submission" date="2018-07" db="EMBL/GenBank/DDBJ databases">
        <title>Genomic Encyclopedia of Type Strains, Phase IV (KMG-IV): sequencing the most valuable type-strain genomes for metagenomic binning, comparative biology and taxonomic classification.</title>
        <authorList>
            <person name="Goeker M."/>
        </authorList>
    </citation>
    <scope>NUCLEOTIDE SEQUENCE [LARGE SCALE GENOMIC DNA]</scope>
    <source>
        <strain evidence="2 3">DSM 27016</strain>
    </source>
</reference>
<dbReference type="GO" id="GO:0015666">
    <property type="term" value="F:restriction endodeoxyribonuclease activity"/>
    <property type="evidence" value="ECO:0007669"/>
    <property type="project" value="TreeGrafter"/>
</dbReference>
<keyword evidence="3" id="KW-1185">Reference proteome</keyword>
<evidence type="ECO:0000313" key="2">
    <source>
        <dbReference type="EMBL" id="RCX10438.1"/>
    </source>
</evidence>
<sequence>METINPYREFVSSISATEFEEYCLEVLKAYAESESLKDFSIIHNQKIQTDDGDYQIDIYADFIALSVRFKVIVECKRYTRPVEREKIVVLADKVRSLGGHKGILISTSGFQSGASEYAKKHGIALLQIFDKHVMHIQNSLHPEMNRLYIELVRQSPKYYAYQWNYSLYDFPDKRIYPSESMNLDLRKKVLEHFNMNDYVKQNRNN</sequence>
<dbReference type="SUPFAM" id="SSF52980">
    <property type="entry name" value="Restriction endonuclease-like"/>
    <property type="match status" value="1"/>
</dbReference>
<evidence type="ECO:0000259" key="1">
    <source>
        <dbReference type="Pfam" id="PF04471"/>
    </source>
</evidence>
<dbReference type="InterPro" id="IPR052906">
    <property type="entry name" value="Type_IV_Methyl-Rstrct_Enzyme"/>
</dbReference>
<feature type="domain" description="Restriction endonuclease type IV Mrr" evidence="1">
    <location>
        <begin position="13"/>
        <end position="127"/>
    </location>
</feature>
<comment type="caution">
    <text evidence="2">The sequence shown here is derived from an EMBL/GenBank/DDBJ whole genome shotgun (WGS) entry which is preliminary data.</text>
</comment>
<dbReference type="RefSeq" id="WP_114299479.1">
    <property type="nucleotide sequence ID" value="NZ_QPJT01000029.1"/>
</dbReference>